<keyword evidence="1" id="KW-0805">Transcription regulation</keyword>
<dbReference type="Pfam" id="PF12833">
    <property type="entry name" value="HTH_18"/>
    <property type="match status" value="1"/>
</dbReference>
<evidence type="ECO:0000256" key="2">
    <source>
        <dbReference type="ARBA" id="ARBA00023125"/>
    </source>
</evidence>
<evidence type="ECO:0000256" key="1">
    <source>
        <dbReference type="ARBA" id="ARBA00023015"/>
    </source>
</evidence>
<name>A0A315Y2X2_RUMFL</name>
<evidence type="ECO:0000256" key="3">
    <source>
        <dbReference type="ARBA" id="ARBA00023163"/>
    </source>
</evidence>
<evidence type="ECO:0000259" key="4">
    <source>
        <dbReference type="PROSITE" id="PS01124"/>
    </source>
</evidence>
<dbReference type="PANTHER" id="PTHR30146:SF24">
    <property type="entry name" value="XYLOSE OPERON REGULATORY PROTEIN"/>
    <property type="match status" value="1"/>
</dbReference>
<dbReference type="EMBL" id="QGDI01000002">
    <property type="protein sequence ID" value="PWJ14506.1"/>
    <property type="molecule type" value="Genomic_DNA"/>
</dbReference>
<dbReference type="SUPFAM" id="SSF53822">
    <property type="entry name" value="Periplasmic binding protein-like I"/>
    <property type="match status" value="1"/>
</dbReference>
<dbReference type="SUPFAM" id="SSF46689">
    <property type="entry name" value="Homeodomain-like"/>
    <property type="match status" value="2"/>
</dbReference>
<protein>
    <submittedName>
        <fullName evidence="5">DNA-binding LacI/PurR family transcriptional regulator</fullName>
    </submittedName>
</protein>
<evidence type="ECO:0000313" key="5">
    <source>
        <dbReference type="EMBL" id="PWJ14506.1"/>
    </source>
</evidence>
<dbReference type="CDD" id="cd06267">
    <property type="entry name" value="PBP1_LacI_sugar_binding-like"/>
    <property type="match status" value="1"/>
</dbReference>
<dbReference type="RefSeq" id="WP_109725386.1">
    <property type="nucleotide sequence ID" value="NZ_QGDI01000002.1"/>
</dbReference>
<dbReference type="InterPro" id="IPR018060">
    <property type="entry name" value="HTH_AraC"/>
</dbReference>
<dbReference type="Proteomes" id="UP000245720">
    <property type="component" value="Unassembled WGS sequence"/>
</dbReference>
<dbReference type="InterPro" id="IPR009057">
    <property type="entry name" value="Homeodomain-like_sf"/>
</dbReference>
<gene>
    <name evidence="5" type="ORF">IE37_00490</name>
</gene>
<evidence type="ECO:0000313" key="6">
    <source>
        <dbReference type="Proteomes" id="UP000245720"/>
    </source>
</evidence>
<proteinExistence type="predicted"/>
<feature type="domain" description="HTH araC/xylS-type" evidence="4">
    <location>
        <begin position="482"/>
        <end position="580"/>
    </location>
</feature>
<reference evidence="5 6" key="1">
    <citation type="submission" date="2018-05" db="EMBL/GenBank/DDBJ databases">
        <title>The Hungate 1000. A catalogue of reference genomes from the rumen microbiome.</title>
        <authorList>
            <person name="Kelly W."/>
        </authorList>
    </citation>
    <scope>NUCLEOTIDE SEQUENCE [LARGE SCALE GENOMIC DNA]</scope>
    <source>
        <strain evidence="5 6">SAb67</strain>
    </source>
</reference>
<dbReference type="GO" id="GO:0000976">
    <property type="term" value="F:transcription cis-regulatory region binding"/>
    <property type="evidence" value="ECO:0007669"/>
    <property type="project" value="TreeGrafter"/>
</dbReference>
<comment type="caution">
    <text evidence="5">The sequence shown here is derived from an EMBL/GenBank/DDBJ whole genome shotgun (WGS) entry which is preliminary data.</text>
</comment>
<keyword evidence="3" id="KW-0804">Transcription</keyword>
<dbReference type="SMART" id="SM00342">
    <property type="entry name" value="HTH_ARAC"/>
    <property type="match status" value="1"/>
</dbReference>
<sequence>MKKRLTVGVVTAECYREYTSEIIRGIIAQSELADCNVMVLATRNNFQEPVSPHVEHEAEIFRLIDSSELDGFLYDQNAFFTKGIQKRLDSLLKRTGKPVMLLDAGEHPFFENTVSHDPDAFALLIEHMIQVHGCRKIYCLTGTKGTPQAEERLETYFHVMQRHGLPYDESYYAYGDFWRNAPVQFAQRIISGELTMPEAVVCANDIMADTLIAALEKAGISVPEDIAVTGFDGYLDHARSDVSITSFPKSCFQLGADAFRRLYSIMTGRNCRRISSGHSRIQIGRSCGCVPVQSTTEKSRREKRLILRYKEWFYHSEVLFELIHSESLYDLLYMLASRIYLVCHWSDFRVFLTDRCLKSLSPQSQLSAHKDCCQVLWTDRAGRSSGISERPMKQGDIISCLTESPDHPSAYFLSPLHMNERQFGFAALSFGRLACCYQPEYCTLIGYLCLALDQLEERSVLRAQTEVSAKDVENPQLYQQLGQLREEMQQHPEADWSVQELCGHTHVSRSYLQRMYKKYFGKSIVEELIDFRLQKAKELISSTDLTMSHIAELCGYASYAHFAKQFKVNEGMTLSEYRQRFRRSKGV</sequence>
<dbReference type="Gene3D" id="1.10.10.60">
    <property type="entry name" value="Homeodomain-like"/>
    <property type="match status" value="1"/>
</dbReference>
<accession>A0A315Y2X2</accession>
<keyword evidence="2 5" id="KW-0238">DNA-binding</keyword>
<dbReference type="OrthoDB" id="9796186at2"/>
<organism evidence="5 6">
    <name type="scientific">Ruminococcus flavefaciens</name>
    <dbReference type="NCBI Taxonomy" id="1265"/>
    <lineage>
        <taxon>Bacteria</taxon>
        <taxon>Bacillati</taxon>
        <taxon>Bacillota</taxon>
        <taxon>Clostridia</taxon>
        <taxon>Eubacteriales</taxon>
        <taxon>Oscillospiraceae</taxon>
        <taxon>Ruminococcus</taxon>
    </lineage>
</organism>
<dbReference type="Gene3D" id="3.40.50.2300">
    <property type="match status" value="2"/>
</dbReference>
<dbReference type="AlphaFoldDB" id="A0A315Y2X2"/>
<dbReference type="InterPro" id="IPR046335">
    <property type="entry name" value="LacI/GalR-like_sensor"/>
</dbReference>
<dbReference type="Pfam" id="PF13377">
    <property type="entry name" value="Peripla_BP_3"/>
    <property type="match status" value="1"/>
</dbReference>
<dbReference type="PANTHER" id="PTHR30146">
    <property type="entry name" value="LACI-RELATED TRANSCRIPTIONAL REPRESSOR"/>
    <property type="match status" value="1"/>
</dbReference>
<dbReference type="GO" id="GO:0003700">
    <property type="term" value="F:DNA-binding transcription factor activity"/>
    <property type="evidence" value="ECO:0007669"/>
    <property type="project" value="InterPro"/>
</dbReference>
<dbReference type="InterPro" id="IPR028082">
    <property type="entry name" value="Peripla_BP_I"/>
</dbReference>
<dbReference type="PROSITE" id="PS01124">
    <property type="entry name" value="HTH_ARAC_FAMILY_2"/>
    <property type="match status" value="1"/>
</dbReference>